<name>A0A0F8W1J7_9ZZZZ</name>
<reference evidence="1" key="1">
    <citation type="journal article" date="2015" name="Nature">
        <title>Complex archaea that bridge the gap between prokaryotes and eukaryotes.</title>
        <authorList>
            <person name="Spang A."/>
            <person name="Saw J.H."/>
            <person name="Jorgensen S.L."/>
            <person name="Zaremba-Niedzwiedzka K."/>
            <person name="Martijn J."/>
            <person name="Lind A.E."/>
            <person name="van Eijk R."/>
            <person name="Schleper C."/>
            <person name="Guy L."/>
            <person name="Ettema T.J."/>
        </authorList>
    </citation>
    <scope>NUCLEOTIDE SEQUENCE</scope>
</reference>
<evidence type="ECO:0000313" key="1">
    <source>
        <dbReference type="EMBL" id="KKK50577.1"/>
    </source>
</evidence>
<proteinExistence type="predicted"/>
<comment type="caution">
    <text evidence="1">The sequence shown here is derived from an EMBL/GenBank/DDBJ whole genome shotgun (WGS) entry which is preliminary data.</text>
</comment>
<protein>
    <submittedName>
        <fullName evidence="1">Uncharacterized protein</fullName>
    </submittedName>
</protein>
<dbReference type="EMBL" id="LAZR01067950">
    <property type="protein sequence ID" value="KKK50577.1"/>
    <property type="molecule type" value="Genomic_DNA"/>
</dbReference>
<accession>A0A0F8W1J7</accession>
<dbReference type="AlphaFoldDB" id="A0A0F8W1J7"/>
<organism evidence="1">
    <name type="scientific">marine sediment metagenome</name>
    <dbReference type="NCBI Taxonomy" id="412755"/>
    <lineage>
        <taxon>unclassified sequences</taxon>
        <taxon>metagenomes</taxon>
        <taxon>ecological metagenomes</taxon>
    </lineage>
</organism>
<feature type="non-terminal residue" evidence="1">
    <location>
        <position position="1"/>
    </location>
</feature>
<gene>
    <name evidence="1" type="ORF">LCGC14_3123650</name>
</gene>
<sequence>EELTATKSGQRGEYLTSPVVAANPIEMLNKRCERRCREIAYGPIPVPAKLDPALGILQDGDESMTIEGSARDVTEQVDPGDLCPHGVKRAERCAECYVPASDEEVEGLQTEMDGLVSEK</sequence>